<feature type="transmembrane region" description="Helical" evidence="6">
    <location>
        <begin position="46"/>
        <end position="67"/>
    </location>
</feature>
<proteinExistence type="inferred from homology"/>
<gene>
    <name evidence="7" type="ORF">POBO1169_LOCUS7107</name>
</gene>
<dbReference type="InterPro" id="IPR004307">
    <property type="entry name" value="TspO_MBR"/>
</dbReference>
<evidence type="ECO:0000256" key="2">
    <source>
        <dbReference type="ARBA" id="ARBA00007524"/>
    </source>
</evidence>
<dbReference type="AlphaFoldDB" id="A0A7S0N964"/>
<evidence type="ECO:0000313" key="7">
    <source>
        <dbReference type="EMBL" id="CAD8662188.1"/>
    </source>
</evidence>
<reference evidence="7" key="1">
    <citation type="submission" date="2021-01" db="EMBL/GenBank/DDBJ databases">
        <authorList>
            <person name="Corre E."/>
            <person name="Pelletier E."/>
            <person name="Niang G."/>
            <person name="Scheremetjew M."/>
            <person name="Finn R."/>
            <person name="Kale V."/>
            <person name="Holt S."/>
            <person name="Cochrane G."/>
            <person name="Meng A."/>
            <person name="Brown T."/>
            <person name="Cohen L."/>
        </authorList>
    </citation>
    <scope>NUCLEOTIDE SEQUENCE</scope>
    <source>
        <strain evidence="7">CCMP722</strain>
    </source>
</reference>
<evidence type="ECO:0008006" key="8">
    <source>
        <dbReference type="Google" id="ProtNLM"/>
    </source>
</evidence>
<evidence type="ECO:0000256" key="4">
    <source>
        <dbReference type="ARBA" id="ARBA00022989"/>
    </source>
</evidence>
<dbReference type="FunFam" id="1.20.1260.100:FF:000001">
    <property type="entry name" value="translocator protein 2"/>
    <property type="match status" value="1"/>
</dbReference>
<evidence type="ECO:0000256" key="6">
    <source>
        <dbReference type="SAM" id="Phobius"/>
    </source>
</evidence>
<dbReference type="EMBL" id="HBFA01013612">
    <property type="protein sequence ID" value="CAD8662188.1"/>
    <property type="molecule type" value="Transcribed_RNA"/>
</dbReference>
<dbReference type="PANTHER" id="PTHR10057:SF0">
    <property type="entry name" value="TRANSLOCATOR PROTEIN"/>
    <property type="match status" value="1"/>
</dbReference>
<protein>
    <recommendedName>
        <fullName evidence="8">Translocator protein</fullName>
    </recommendedName>
</protein>
<dbReference type="GO" id="GO:0016020">
    <property type="term" value="C:membrane"/>
    <property type="evidence" value="ECO:0007669"/>
    <property type="project" value="UniProtKB-SubCell"/>
</dbReference>
<sequence>MGAALSLAGFIGVPLGMSVVGAITTAKEVKGWYTTLKKPSWTPPNWLFGPAWTTLYTCMGTASWLVFQQGGLAKQALPLAVYGAQLLANFAWTPLFFGKHEMGLAMVDNVAMWGGIAACIKLFHPVSPAAAYLMVPYLGWVTYASALNYNIWANNPPEGKWTAGGGKKKGAASD</sequence>
<dbReference type="Gene3D" id="1.20.1260.100">
    <property type="entry name" value="TspO/MBR protein"/>
    <property type="match status" value="1"/>
</dbReference>
<dbReference type="PIRSF" id="PIRSF005859">
    <property type="entry name" value="PBR"/>
    <property type="match status" value="1"/>
</dbReference>
<accession>A0A7S0N964</accession>
<organism evidence="7">
    <name type="scientific">Pyramimonas obovata</name>
    <dbReference type="NCBI Taxonomy" id="1411642"/>
    <lineage>
        <taxon>Eukaryota</taxon>
        <taxon>Viridiplantae</taxon>
        <taxon>Chlorophyta</taxon>
        <taxon>Pyramimonadophyceae</taxon>
        <taxon>Pyramimonadales</taxon>
        <taxon>Pyramimonadaceae</taxon>
        <taxon>Pyramimonas</taxon>
        <taxon>Pyramimonas incertae sedis</taxon>
    </lineage>
</organism>
<dbReference type="PANTHER" id="PTHR10057">
    <property type="entry name" value="PERIPHERAL-TYPE BENZODIAZEPINE RECEPTOR"/>
    <property type="match status" value="1"/>
</dbReference>
<evidence type="ECO:0000256" key="1">
    <source>
        <dbReference type="ARBA" id="ARBA00004141"/>
    </source>
</evidence>
<name>A0A7S0N964_9CHLO</name>
<dbReference type="GO" id="GO:0033013">
    <property type="term" value="P:tetrapyrrole metabolic process"/>
    <property type="evidence" value="ECO:0007669"/>
    <property type="project" value="UniProtKB-ARBA"/>
</dbReference>
<comment type="subcellular location">
    <subcellularLocation>
        <location evidence="1">Membrane</location>
        <topology evidence="1">Multi-pass membrane protein</topology>
    </subcellularLocation>
</comment>
<evidence type="ECO:0000256" key="3">
    <source>
        <dbReference type="ARBA" id="ARBA00022692"/>
    </source>
</evidence>
<feature type="transmembrane region" description="Helical" evidence="6">
    <location>
        <begin position="79"/>
        <end position="97"/>
    </location>
</feature>
<dbReference type="InterPro" id="IPR038330">
    <property type="entry name" value="TspO/MBR-related_sf"/>
</dbReference>
<dbReference type="CDD" id="cd15904">
    <property type="entry name" value="TSPO_MBR"/>
    <property type="match status" value="1"/>
</dbReference>
<keyword evidence="3 6" id="KW-0812">Transmembrane</keyword>
<evidence type="ECO:0000256" key="5">
    <source>
        <dbReference type="ARBA" id="ARBA00023136"/>
    </source>
</evidence>
<keyword evidence="4 6" id="KW-1133">Transmembrane helix</keyword>
<comment type="similarity">
    <text evidence="2">Belongs to the TspO/BZRP family.</text>
</comment>
<keyword evidence="5 6" id="KW-0472">Membrane</keyword>
<feature type="transmembrane region" description="Helical" evidence="6">
    <location>
        <begin position="130"/>
        <end position="152"/>
    </location>
</feature>
<dbReference type="Pfam" id="PF03073">
    <property type="entry name" value="TspO_MBR"/>
    <property type="match status" value="1"/>
</dbReference>